<dbReference type="Pfam" id="PF01657">
    <property type="entry name" value="Stress-antifung"/>
    <property type="match status" value="2"/>
</dbReference>
<evidence type="ECO:0000313" key="20">
    <source>
        <dbReference type="Proteomes" id="UP000652761"/>
    </source>
</evidence>
<comment type="caution">
    <text evidence="19">The sequence shown here is derived from an EMBL/GenBank/DDBJ whole genome shotgun (WGS) entry which is preliminary data.</text>
</comment>
<gene>
    <name evidence="19" type="ORF">Taro_016955</name>
</gene>
<feature type="transmembrane region" description="Helical" evidence="15">
    <location>
        <begin position="298"/>
        <end position="319"/>
    </location>
</feature>
<feature type="domain" description="Gnk2-homologous" evidence="18">
    <location>
        <begin position="138"/>
        <end position="248"/>
    </location>
</feature>
<evidence type="ECO:0000256" key="3">
    <source>
        <dbReference type="ARBA" id="ARBA00022679"/>
    </source>
</evidence>
<keyword evidence="6" id="KW-0677">Repeat</keyword>
<evidence type="ECO:0000256" key="14">
    <source>
        <dbReference type="PROSITE-ProRule" id="PRU10141"/>
    </source>
</evidence>
<dbReference type="GO" id="GO:0004674">
    <property type="term" value="F:protein serine/threonine kinase activity"/>
    <property type="evidence" value="ECO:0007669"/>
    <property type="project" value="UniProtKB-KW"/>
</dbReference>
<dbReference type="PROSITE" id="PS00107">
    <property type="entry name" value="PROTEIN_KINASE_ATP"/>
    <property type="match status" value="1"/>
</dbReference>
<dbReference type="InterPro" id="IPR001245">
    <property type="entry name" value="Ser-Thr/Tyr_kinase_cat_dom"/>
</dbReference>
<keyword evidence="3" id="KW-0808">Transferase</keyword>
<dbReference type="FunFam" id="3.30.200.20:FF:000727">
    <property type="entry name" value="Cysteine-rich RLK (RECEPTOR-like protein kinase) 23"/>
    <property type="match status" value="1"/>
</dbReference>
<dbReference type="OrthoDB" id="4062651at2759"/>
<feature type="signal peptide" evidence="16">
    <location>
        <begin position="1"/>
        <end position="29"/>
    </location>
</feature>
<sequence>MAQPLRPFSFPELAHLLLGLLVVVVATTARPLSQLCLDSGPDFPANGTYSSNVNRLISILTVNGPAAGYLNATVGDFPERVYGFILCRGDKTAADCRSCLATAAVEILQACPYKRTALVWYGNCMLKFSNLYFFSVSDSRWFGMRSQKFLTEDNGQFYTQLDALMKAVVRYAAYNASARMFGTGVANYSDPEEPIIYALGQCTRDQTPDACSACLTGINDDIQTRFRWRRGARILKSTCNFRYELSPFYDGPSMVWVPLPRNATWRVLQAPAAAPLPPPTAQPAAQGKRKKKNQTGTVLAIAIPVGAALMLATVLCICCSCHRQEKREKLNSQDITAIGSLLFSLSTLRTATCNFSQRNMLGQGGFGSVYKGLLPNGQQIAVKRLSAGSSQGLGELKNEVLLLAKLQHRNLVKLLGVCLEGDENAHAGSRFVLPTPGLCARATRDPPAQLLALRTHAELSVLRPAPSTPLPSPWGPTAPSRACHMPHPDLRGRTPPFPQRARALVLRHRALASRYHRRWQSVKHSTKPCKDDE</sequence>
<evidence type="ECO:0000259" key="18">
    <source>
        <dbReference type="PROSITE" id="PS51473"/>
    </source>
</evidence>
<dbReference type="InterPro" id="IPR000719">
    <property type="entry name" value="Prot_kinase_dom"/>
</dbReference>
<evidence type="ECO:0000256" key="4">
    <source>
        <dbReference type="ARBA" id="ARBA00022692"/>
    </source>
</evidence>
<dbReference type="Pfam" id="PF07714">
    <property type="entry name" value="PK_Tyr_Ser-Thr"/>
    <property type="match status" value="1"/>
</dbReference>
<evidence type="ECO:0000256" key="10">
    <source>
        <dbReference type="ARBA" id="ARBA00022989"/>
    </source>
</evidence>
<dbReference type="EMBL" id="NMUH01000763">
    <property type="protein sequence ID" value="MQL84468.1"/>
    <property type="molecule type" value="Genomic_DNA"/>
</dbReference>
<dbReference type="CDD" id="cd23509">
    <property type="entry name" value="Gnk2-like"/>
    <property type="match status" value="2"/>
</dbReference>
<dbReference type="InterPro" id="IPR011009">
    <property type="entry name" value="Kinase-like_dom_sf"/>
</dbReference>
<name>A0A843ULU5_COLES</name>
<dbReference type="SUPFAM" id="SSF56112">
    <property type="entry name" value="Protein kinase-like (PK-like)"/>
    <property type="match status" value="1"/>
</dbReference>
<keyword evidence="9 14" id="KW-0067">ATP-binding</keyword>
<dbReference type="PANTHER" id="PTHR32099:SF42">
    <property type="entry name" value="CYSTEINE-RICH RECEPTOR-LIKE PROTEIN KINASE 9-RELATED"/>
    <property type="match status" value="1"/>
</dbReference>
<evidence type="ECO:0000259" key="17">
    <source>
        <dbReference type="PROSITE" id="PS50011"/>
    </source>
</evidence>
<dbReference type="SMART" id="SM00219">
    <property type="entry name" value="TyrKc"/>
    <property type="match status" value="1"/>
</dbReference>
<keyword evidence="10 15" id="KW-1133">Transmembrane helix</keyword>
<dbReference type="PROSITE" id="PS51473">
    <property type="entry name" value="GNK2"/>
    <property type="match status" value="2"/>
</dbReference>
<evidence type="ECO:0008006" key="21">
    <source>
        <dbReference type="Google" id="ProtNLM"/>
    </source>
</evidence>
<keyword evidence="4 15" id="KW-0812">Transmembrane</keyword>
<evidence type="ECO:0000256" key="8">
    <source>
        <dbReference type="ARBA" id="ARBA00022777"/>
    </source>
</evidence>
<feature type="chain" id="PRO_5032904053" description="Cysteine-rich receptor-like protein kinase 25" evidence="16">
    <location>
        <begin position="30"/>
        <end position="533"/>
    </location>
</feature>
<feature type="domain" description="Protein kinase" evidence="17">
    <location>
        <begin position="355"/>
        <end position="533"/>
    </location>
</feature>
<dbReference type="Gene3D" id="3.30.430.20">
    <property type="entry name" value="Gnk2 domain, C-X8-C-X2-C motif"/>
    <property type="match status" value="2"/>
</dbReference>
<keyword evidence="5 16" id="KW-0732">Signal</keyword>
<evidence type="ECO:0000256" key="2">
    <source>
        <dbReference type="ARBA" id="ARBA00022527"/>
    </source>
</evidence>
<dbReference type="Gene3D" id="3.30.200.20">
    <property type="entry name" value="Phosphorylase Kinase, domain 1"/>
    <property type="match status" value="1"/>
</dbReference>
<keyword evidence="13" id="KW-0325">Glycoprotein</keyword>
<evidence type="ECO:0000256" key="1">
    <source>
        <dbReference type="ARBA" id="ARBA00004167"/>
    </source>
</evidence>
<dbReference type="PROSITE" id="PS50011">
    <property type="entry name" value="PROTEIN_KINASE_DOM"/>
    <property type="match status" value="1"/>
</dbReference>
<keyword evidence="11 15" id="KW-0472">Membrane</keyword>
<reference evidence="19" key="1">
    <citation type="submission" date="2017-07" db="EMBL/GenBank/DDBJ databases">
        <title>Taro Niue Genome Assembly and Annotation.</title>
        <authorList>
            <person name="Atibalentja N."/>
            <person name="Keating K."/>
            <person name="Fields C.J."/>
        </authorList>
    </citation>
    <scope>NUCLEOTIDE SEQUENCE</scope>
    <source>
        <strain evidence="19">Niue_2</strain>
        <tissue evidence="19">Leaf</tissue>
    </source>
</reference>
<evidence type="ECO:0000256" key="15">
    <source>
        <dbReference type="SAM" id="Phobius"/>
    </source>
</evidence>
<evidence type="ECO:0000256" key="9">
    <source>
        <dbReference type="ARBA" id="ARBA00022840"/>
    </source>
</evidence>
<keyword evidence="7 14" id="KW-0547">Nucleotide-binding</keyword>
<evidence type="ECO:0000256" key="12">
    <source>
        <dbReference type="ARBA" id="ARBA00023170"/>
    </source>
</evidence>
<comment type="subcellular location">
    <subcellularLocation>
        <location evidence="1">Membrane</location>
        <topology evidence="1">Single-pass membrane protein</topology>
    </subcellularLocation>
</comment>
<evidence type="ECO:0000256" key="7">
    <source>
        <dbReference type="ARBA" id="ARBA00022741"/>
    </source>
</evidence>
<feature type="binding site" evidence="14">
    <location>
        <position position="383"/>
    </location>
    <ligand>
        <name>ATP</name>
        <dbReference type="ChEBI" id="CHEBI:30616"/>
    </ligand>
</feature>
<keyword evidence="20" id="KW-1185">Reference proteome</keyword>
<keyword evidence="12" id="KW-0675">Receptor</keyword>
<feature type="domain" description="Gnk2-homologous" evidence="18">
    <location>
        <begin position="31"/>
        <end position="133"/>
    </location>
</feature>
<dbReference type="InterPro" id="IPR017441">
    <property type="entry name" value="Protein_kinase_ATP_BS"/>
</dbReference>
<dbReference type="InterPro" id="IPR020635">
    <property type="entry name" value="Tyr_kinase_cat_dom"/>
</dbReference>
<dbReference type="GO" id="GO:0005524">
    <property type="term" value="F:ATP binding"/>
    <property type="evidence" value="ECO:0007669"/>
    <property type="project" value="UniProtKB-UniRule"/>
</dbReference>
<dbReference type="GO" id="GO:0016020">
    <property type="term" value="C:membrane"/>
    <property type="evidence" value="ECO:0007669"/>
    <property type="project" value="UniProtKB-SubCell"/>
</dbReference>
<evidence type="ECO:0000256" key="13">
    <source>
        <dbReference type="ARBA" id="ARBA00023180"/>
    </source>
</evidence>
<organism evidence="19 20">
    <name type="scientific">Colocasia esculenta</name>
    <name type="common">Wild taro</name>
    <name type="synonym">Arum esculentum</name>
    <dbReference type="NCBI Taxonomy" id="4460"/>
    <lineage>
        <taxon>Eukaryota</taxon>
        <taxon>Viridiplantae</taxon>
        <taxon>Streptophyta</taxon>
        <taxon>Embryophyta</taxon>
        <taxon>Tracheophyta</taxon>
        <taxon>Spermatophyta</taxon>
        <taxon>Magnoliopsida</taxon>
        <taxon>Liliopsida</taxon>
        <taxon>Araceae</taxon>
        <taxon>Aroideae</taxon>
        <taxon>Colocasieae</taxon>
        <taxon>Colocasia</taxon>
    </lineage>
</organism>
<keyword evidence="2" id="KW-0723">Serine/threonine-protein kinase</keyword>
<protein>
    <recommendedName>
        <fullName evidence="21">Cysteine-rich receptor-like protein kinase 25</fullName>
    </recommendedName>
</protein>
<dbReference type="AlphaFoldDB" id="A0A843ULU5"/>
<evidence type="ECO:0000313" key="19">
    <source>
        <dbReference type="EMBL" id="MQL84468.1"/>
    </source>
</evidence>
<evidence type="ECO:0000256" key="5">
    <source>
        <dbReference type="ARBA" id="ARBA00022729"/>
    </source>
</evidence>
<evidence type="ECO:0000256" key="16">
    <source>
        <dbReference type="SAM" id="SignalP"/>
    </source>
</evidence>
<dbReference type="PANTHER" id="PTHR32099">
    <property type="entry name" value="CYSTEINE-RICH REPEAT SECRETORY PROTEIN"/>
    <property type="match status" value="1"/>
</dbReference>
<keyword evidence="8" id="KW-0418">Kinase</keyword>
<proteinExistence type="predicted"/>
<dbReference type="Proteomes" id="UP000652761">
    <property type="component" value="Unassembled WGS sequence"/>
</dbReference>
<dbReference type="GO" id="GO:0004713">
    <property type="term" value="F:protein tyrosine kinase activity"/>
    <property type="evidence" value="ECO:0007669"/>
    <property type="project" value="InterPro"/>
</dbReference>
<evidence type="ECO:0000256" key="6">
    <source>
        <dbReference type="ARBA" id="ARBA00022737"/>
    </source>
</evidence>
<dbReference type="InterPro" id="IPR002902">
    <property type="entry name" value="GNK2"/>
</dbReference>
<accession>A0A843ULU5</accession>
<evidence type="ECO:0000256" key="11">
    <source>
        <dbReference type="ARBA" id="ARBA00023136"/>
    </source>
</evidence>
<dbReference type="InterPro" id="IPR038408">
    <property type="entry name" value="GNK2_sf"/>
</dbReference>